<dbReference type="Gene3D" id="3.40.50.1000">
    <property type="entry name" value="HAD superfamily/HAD-like"/>
    <property type="match status" value="1"/>
</dbReference>
<dbReference type="Pfam" id="PF13242">
    <property type="entry name" value="Hydrolase_like"/>
    <property type="match status" value="1"/>
</dbReference>
<evidence type="ECO:0000256" key="2">
    <source>
        <dbReference type="ARBA" id="ARBA00005628"/>
    </source>
</evidence>
<dbReference type="InterPro" id="IPR006549">
    <property type="entry name" value="HAD-SF_hydro_IIIA"/>
</dbReference>
<organism evidence="8">
    <name type="scientific">Desulfovibrio sp. U5L</name>
    <dbReference type="NCBI Taxonomy" id="596152"/>
    <lineage>
        <taxon>Bacteria</taxon>
        <taxon>Pseudomonadati</taxon>
        <taxon>Thermodesulfobacteriota</taxon>
        <taxon>Desulfovibrionia</taxon>
        <taxon>Desulfovibrionales</taxon>
        <taxon>Desulfovibrionaceae</taxon>
        <taxon>Desulfovibrio</taxon>
    </lineage>
</organism>
<proteinExistence type="inferred from homology"/>
<evidence type="ECO:0000256" key="1">
    <source>
        <dbReference type="ARBA" id="ARBA00004496"/>
    </source>
</evidence>
<evidence type="ECO:0000256" key="4">
    <source>
        <dbReference type="ARBA" id="ARBA00022723"/>
    </source>
</evidence>
<dbReference type="OrthoDB" id="9814110at2"/>
<dbReference type="PANTHER" id="PTHR42891">
    <property type="entry name" value="D-GLYCERO-BETA-D-MANNO-HEPTOSE-1,7-BISPHOSPHATE 7-PHOSPHATASE"/>
    <property type="match status" value="1"/>
</dbReference>
<evidence type="ECO:0000256" key="3">
    <source>
        <dbReference type="ARBA" id="ARBA00022490"/>
    </source>
</evidence>
<dbReference type="InterPro" id="IPR004446">
    <property type="entry name" value="Heptose_bisP_phosphatase"/>
</dbReference>
<evidence type="ECO:0000256" key="7">
    <source>
        <dbReference type="ARBA" id="ARBA00031828"/>
    </source>
</evidence>
<sequence length="205" mass="21035">MTATIRNVLLDRDGTIIEDRHYLADPDGVALVPGAGEALGRLTRAGARLFCVTNQSGLGRGYFGPADFEAVQARLLALLEPYGAIIADTASCPHGPDDGCPCRKPAIGLFAALAGRYGLVPAETAVIGDKASDIGFGLALGSPLTILVATGHGAGQAVALGLPGLREPHLVLTSRKPGWPHVLARDLPAAAAYLLDEGFLPATAP</sequence>
<comment type="subcellular location">
    <subcellularLocation>
        <location evidence="1">Cytoplasm</location>
    </subcellularLocation>
</comment>
<dbReference type="NCBIfam" id="TIGR01656">
    <property type="entry name" value="Histidinol-ppas"/>
    <property type="match status" value="1"/>
</dbReference>
<dbReference type="GO" id="GO:0005975">
    <property type="term" value="P:carbohydrate metabolic process"/>
    <property type="evidence" value="ECO:0007669"/>
    <property type="project" value="InterPro"/>
</dbReference>
<dbReference type="CDD" id="cd07503">
    <property type="entry name" value="HAD_HisB-N"/>
    <property type="match status" value="1"/>
</dbReference>
<dbReference type="eggNOG" id="COG0241">
    <property type="taxonomic scope" value="Bacteria"/>
</dbReference>
<name>I2Q5L8_9BACT</name>
<reference evidence="8" key="1">
    <citation type="submission" date="2011-11" db="EMBL/GenBank/DDBJ databases">
        <title>Improved High-Quality Draft sequence of Desulfovibrio sp. U5L.</title>
        <authorList>
            <consortium name="US DOE Joint Genome Institute"/>
            <person name="Lucas S."/>
            <person name="Han J."/>
            <person name="Lapidus A."/>
            <person name="Cheng J.-F."/>
            <person name="Goodwin L."/>
            <person name="Pitluck S."/>
            <person name="Peters L."/>
            <person name="Ovchinnikova G."/>
            <person name="Held B."/>
            <person name="Detter J.C."/>
            <person name="Han C."/>
            <person name="Tapia R."/>
            <person name="Land M."/>
            <person name="Hauser L."/>
            <person name="Kyrpides N."/>
            <person name="Ivanova N."/>
            <person name="Pagani I."/>
            <person name="Gabster J."/>
            <person name="Walker C."/>
            <person name="Stolyar S."/>
            <person name="Stahl D."/>
            <person name="Arkin A."/>
            <person name="Dehal P."/>
            <person name="Hazen T."/>
            <person name="Woyke T."/>
        </authorList>
    </citation>
    <scope>NUCLEOTIDE SEQUENCE [LARGE SCALE GENOMIC DNA]</scope>
    <source>
        <strain evidence="8">U5L</strain>
    </source>
</reference>
<keyword evidence="4" id="KW-0479">Metal-binding</keyword>
<dbReference type="AlphaFoldDB" id="I2Q5L8"/>
<accession>I2Q5L8</accession>
<dbReference type="PANTHER" id="PTHR42891:SF1">
    <property type="entry name" value="D-GLYCERO-BETA-D-MANNO-HEPTOSE-1,7-BISPHOSPHATE 7-PHOSPHATASE"/>
    <property type="match status" value="1"/>
</dbReference>
<dbReference type="STRING" id="596152.DesU5LDRAFT_3451"/>
<comment type="similarity">
    <text evidence="2">Belongs to the GmhB family.</text>
</comment>
<dbReference type="NCBIfam" id="TIGR01662">
    <property type="entry name" value="HAD-SF-IIIA"/>
    <property type="match status" value="1"/>
</dbReference>
<dbReference type="InterPro" id="IPR006543">
    <property type="entry name" value="Histidinol-phos"/>
</dbReference>
<protein>
    <recommendedName>
        <fullName evidence="7">D,D-heptose 1,7-bisphosphate phosphatase</fullName>
    </recommendedName>
</protein>
<dbReference type="GO" id="GO:0046872">
    <property type="term" value="F:metal ion binding"/>
    <property type="evidence" value="ECO:0007669"/>
    <property type="project" value="UniProtKB-KW"/>
</dbReference>
<evidence type="ECO:0000313" key="8">
    <source>
        <dbReference type="EMBL" id="EIG55074.1"/>
    </source>
</evidence>
<evidence type="ECO:0000256" key="5">
    <source>
        <dbReference type="ARBA" id="ARBA00022801"/>
    </source>
</evidence>
<dbReference type="InterPro" id="IPR023214">
    <property type="entry name" value="HAD_sf"/>
</dbReference>
<keyword evidence="6" id="KW-0119">Carbohydrate metabolism</keyword>
<keyword evidence="3" id="KW-0963">Cytoplasm</keyword>
<dbReference type="SUPFAM" id="SSF56784">
    <property type="entry name" value="HAD-like"/>
    <property type="match status" value="1"/>
</dbReference>
<dbReference type="HOGENOM" id="CLU_085077_2_1_7"/>
<keyword evidence="5" id="KW-0378">Hydrolase</keyword>
<dbReference type="InterPro" id="IPR036412">
    <property type="entry name" value="HAD-like_sf"/>
</dbReference>
<dbReference type="EMBL" id="JH600068">
    <property type="protein sequence ID" value="EIG55074.1"/>
    <property type="molecule type" value="Genomic_DNA"/>
</dbReference>
<dbReference type="GO" id="GO:0016791">
    <property type="term" value="F:phosphatase activity"/>
    <property type="evidence" value="ECO:0007669"/>
    <property type="project" value="InterPro"/>
</dbReference>
<gene>
    <name evidence="8" type="ORF">DesU5LDRAFT_3451</name>
</gene>
<evidence type="ECO:0000256" key="6">
    <source>
        <dbReference type="ARBA" id="ARBA00023277"/>
    </source>
</evidence>
<dbReference type="GO" id="GO:0005737">
    <property type="term" value="C:cytoplasm"/>
    <property type="evidence" value="ECO:0007669"/>
    <property type="project" value="UniProtKB-SubCell"/>
</dbReference>